<dbReference type="OrthoDB" id="2195372at2759"/>
<dbReference type="GeneID" id="93647854"/>
<dbReference type="RefSeq" id="XP_067544509.1">
    <property type="nucleotide sequence ID" value="XM_067688922.1"/>
</dbReference>
<organism evidence="2 3">
    <name type="scientific">Nematocida displodere</name>
    <dbReference type="NCBI Taxonomy" id="1805483"/>
    <lineage>
        <taxon>Eukaryota</taxon>
        <taxon>Fungi</taxon>
        <taxon>Fungi incertae sedis</taxon>
        <taxon>Microsporidia</taxon>
        <taxon>Nematocida</taxon>
    </lineage>
</organism>
<proteinExistence type="predicted"/>
<dbReference type="VEuPathDB" id="MicrosporidiaDB:NEDG_01504"/>
<feature type="transmembrane region" description="Helical" evidence="1">
    <location>
        <begin position="29"/>
        <end position="47"/>
    </location>
</feature>
<reference evidence="2 3" key="1">
    <citation type="submission" date="2016-02" db="EMBL/GenBank/DDBJ databases">
        <title>Discovery of a natural microsporidian pathogen with a broad tissue tropism in Caenorhabditis elegans.</title>
        <authorList>
            <person name="Luallen R.J."/>
            <person name="Reinke A.W."/>
            <person name="Tong L."/>
            <person name="Botts M.R."/>
            <person name="Felix M.-A."/>
            <person name="Troemel E.R."/>
        </authorList>
    </citation>
    <scope>NUCLEOTIDE SEQUENCE [LARGE SCALE GENOMIC DNA]</scope>
    <source>
        <strain evidence="2 3">JUm2807</strain>
    </source>
</reference>
<feature type="transmembrane region" description="Helical" evidence="1">
    <location>
        <begin position="128"/>
        <end position="151"/>
    </location>
</feature>
<evidence type="ECO:0000256" key="1">
    <source>
        <dbReference type="SAM" id="Phobius"/>
    </source>
</evidence>
<sequence length="273" mass="29590">MTMEEIGKVRDLPVRYDDIIPSLGSLKGLLLGMSGSPLFLVSVYFFKASLNLFSREHCIAFLAYICSVFLVGIGIQAYGFPIVVASFQVLPIINQAFVSSLCLNIETFVSVALSVVSLYFASVGYADAIYVGSVSWIGVGIVAVSVIGCVIRLCGLHKEIAQKTEKYNISDLNLMMLFSLEAGLVFVSVCSLAVALGSWFFALAGALCMCIFFPIEQALYYYPATAVIPIFTVVVRIFGAILATRLYQDCLNPPVVISVVTGMLASFFPLMLL</sequence>
<keyword evidence="1" id="KW-1133">Transmembrane helix</keyword>
<protein>
    <submittedName>
        <fullName evidence="2">Uncharacterized protein</fullName>
    </submittedName>
</protein>
<dbReference type="AlphaFoldDB" id="A0A177EDE3"/>
<dbReference type="EMBL" id="LTDL01000038">
    <property type="protein sequence ID" value="OAG29957.1"/>
    <property type="molecule type" value="Genomic_DNA"/>
</dbReference>
<feature type="transmembrane region" description="Helical" evidence="1">
    <location>
        <begin position="96"/>
        <end position="122"/>
    </location>
</feature>
<feature type="transmembrane region" description="Helical" evidence="1">
    <location>
        <begin position="59"/>
        <end position="84"/>
    </location>
</feature>
<dbReference type="Proteomes" id="UP000185944">
    <property type="component" value="Unassembled WGS sequence"/>
</dbReference>
<name>A0A177EDE3_9MICR</name>
<comment type="caution">
    <text evidence="2">The sequence shown here is derived from an EMBL/GenBank/DDBJ whole genome shotgun (WGS) entry which is preliminary data.</text>
</comment>
<accession>A0A177EDE3</accession>
<keyword evidence="1" id="KW-0812">Transmembrane</keyword>
<feature type="transmembrane region" description="Helical" evidence="1">
    <location>
        <begin position="195"/>
        <end position="213"/>
    </location>
</feature>
<feature type="transmembrane region" description="Helical" evidence="1">
    <location>
        <begin position="220"/>
        <end position="243"/>
    </location>
</feature>
<feature type="transmembrane region" description="Helical" evidence="1">
    <location>
        <begin position="255"/>
        <end position="272"/>
    </location>
</feature>
<keyword evidence="1" id="KW-0472">Membrane</keyword>
<keyword evidence="3" id="KW-1185">Reference proteome</keyword>
<gene>
    <name evidence="2" type="ORF">NEDG_01504</name>
</gene>
<evidence type="ECO:0000313" key="3">
    <source>
        <dbReference type="Proteomes" id="UP000185944"/>
    </source>
</evidence>
<evidence type="ECO:0000313" key="2">
    <source>
        <dbReference type="EMBL" id="OAG29957.1"/>
    </source>
</evidence>